<keyword evidence="1" id="KW-0472">Membrane</keyword>
<proteinExistence type="predicted"/>
<comment type="caution">
    <text evidence="2">The sequence shown here is derived from an EMBL/GenBank/DDBJ whole genome shotgun (WGS) entry which is preliminary data.</text>
</comment>
<keyword evidence="3" id="KW-1185">Reference proteome</keyword>
<dbReference type="RefSeq" id="WP_067213660.1">
    <property type="nucleotide sequence ID" value="NZ_CP014616.1"/>
</dbReference>
<dbReference type="Proteomes" id="UP001549104">
    <property type="component" value="Unassembled WGS sequence"/>
</dbReference>
<keyword evidence="1" id="KW-1133">Transmembrane helix</keyword>
<evidence type="ECO:0000313" key="2">
    <source>
        <dbReference type="EMBL" id="MET3654981.1"/>
    </source>
</evidence>
<reference evidence="2 3" key="1">
    <citation type="submission" date="2024-06" db="EMBL/GenBank/DDBJ databases">
        <title>Sorghum-associated microbial communities from plants grown in Nebraska, USA.</title>
        <authorList>
            <person name="Schachtman D."/>
        </authorList>
    </citation>
    <scope>NUCLEOTIDE SEQUENCE [LARGE SCALE GENOMIC DNA]</scope>
    <source>
        <strain evidence="2 3">1288</strain>
    </source>
</reference>
<feature type="transmembrane region" description="Helical" evidence="1">
    <location>
        <begin position="67"/>
        <end position="90"/>
    </location>
</feature>
<feature type="transmembrane region" description="Helical" evidence="1">
    <location>
        <begin position="38"/>
        <end position="61"/>
    </location>
</feature>
<gene>
    <name evidence="2" type="ORF">ABIC55_000065</name>
</gene>
<evidence type="ECO:0000256" key="1">
    <source>
        <dbReference type="SAM" id="Phobius"/>
    </source>
</evidence>
<sequence length="119" mass="14008">MDLFLVVIDVLVVMSYILLIALISPTMMRFIKKRNYDIFFQLLPVVSIVFASSVIICIGYGGFKETLFFQLTSIFSFLLLLSLLFLTLIMKKLWKENYERLITWLVSIRIKEIRFLKAK</sequence>
<accession>A0ABV2K1N7</accession>
<feature type="transmembrane region" description="Helical" evidence="1">
    <location>
        <begin position="6"/>
        <end position="26"/>
    </location>
</feature>
<evidence type="ECO:0000313" key="3">
    <source>
        <dbReference type="Proteomes" id="UP001549104"/>
    </source>
</evidence>
<dbReference type="EMBL" id="JBEPME010000001">
    <property type="protein sequence ID" value="MET3654981.1"/>
    <property type="molecule type" value="Genomic_DNA"/>
</dbReference>
<organism evidence="2 3">
    <name type="scientific">Sporosarcina psychrophila</name>
    <name type="common">Bacillus psychrophilus</name>
    <dbReference type="NCBI Taxonomy" id="1476"/>
    <lineage>
        <taxon>Bacteria</taxon>
        <taxon>Bacillati</taxon>
        <taxon>Bacillota</taxon>
        <taxon>Bacilli</taxon>
        <taxon>Bacillales</taxon>
        <taxon>Caryophanaceae</taxon>
        <taxon>Sporosarcina</taxon>
    </lineage>
</organism>
<protein>
    <submittedName>
        <fullName evidence="2">Membrane protein (GlpM family)</fullName>
    </submittedName>
</protein>
<name>A0ABV2K1N7_SPOPS</name>
<keyword evidence="1" id="KW-0812">Transmembrane</keyword>